<dbReference type="Proteomes" id="UP001225356">
    <property type="component" value="Unassembled WGS sequence"/>
</dbReference>
<comment type="caution">
    <text evidence="2">The sequence shown here is derived from an EMBL/GenBank/DDBJ whole genome shotgun (WGS) entry which is preliminary data.</text>
</comment>
<feature type="region of interest" description="Disordered" evidence="1">
    <location>
        <begin position="1"/>
        <end position="31"/>
    </location>
</feature>
<evidence type="ECO:0000256" key="1">
    <source>
        <dbReference type="SAM" id="MobiDB-lite"/>
    </source>
</evidence>
<dbReference type="EMBL" id="JAUSQU010000001">
    <property type="protein sequence ID" value="MDP9849319.1"/>
    <property type="molecule type" value="Genomic_DNA"/>
</dbReference>
<proteinExistence type="predicted"/>
<accession>A0ABT9QTG0</accession>
<evidence type="ECO:0000313" key="3">
    <source>
        <dbReference type="Proteomes" id="UP001225356"/>
    </source>
</evidence>
<reference evidence="2 3" key="1">
    <citation type="submission" date="2023-07" db="EMBL/GenBank/DDBJ databases">
        <title>Sequencing the genomes of 1000 actinobacteria strains.</title>
        <authorList>
            <person name="Klenk H.-P."/>
        </authorList>
    </citation>
    <scope>NUCLEOTIDE SEQUENCE [LARGE SCALE GENOMIC DNA]</scope>
    <source>
        <strain evidence="2 3">DSM 46740</strain>
    </source>
</reference>
<keyword evidence="3" id="KW-1185">Reference proteome</keyword>
<organism evidence="2 3">
    <name type="scientific">Streptosporangium lutulentum</name>
    <dbReference type="NCBI Taxonomy" id="1461250"/>
    <lineage>
        <taxon>Bacteria</taxon>
        <taxon>Bacillati</taxon>
        <taxon>Actinomycetota</taxon>
        <taxon>Actinomycetes</taxon>
        <taxon>Streptosporangiales</taxon>
        <taxon>Streptosporangiaceae</taxon>
        <taxon>Streptosporangium</taxon>
    </lineage>
</organism>
<gene>
    <name evidence="2" type="ORF">J2853_008530</name>
</gene>
<evidence type="ECO:0000313" key="2">
    <source>
        <dbReference type="EMBL" id="MDP9849319.1"/>
    </source>
</evidence>
<protein>
    <submittedName>
        <fullName evidence="2">Uncharacterized protein</fullName>
    </submittedName>
</protein>
<name>A0ABT9QTG0_9ACTN</name>
<sequence>MHGTTTRKGAIAVAEGRRPNRGAATARIRVT</sequence>